<feature type="transmembrane region" description="Helical" evidence="1">
    <location>
        <begin position="104"/>
        <end position="128"/>
    </location>
</feature>
<dbReference type="Proteomes" id="UP000000268">
    <property type="component" value="Chromosome"/>
</dbReference>
<sequence>MNPQRIAVIASNVFRDIFRDRVLYLAALYAIGLILVILFLGEVSAGTEGKISIDVGLASISLLALAVAAFEGGGLINKEVEKRTALILLAKPLSRTEFVLGKHIGLSGVLTLLIAIMTAILVSVLSWQQFAFEFNNILLSSSFLILEMALIAAVSILFGAFTSSLMGTVLTFAVYFMGHFSQNLLKLSESIKSESVQQIAKVIYLIFPDLSRLDLKNQAVHIITIPPSQMAMNAVYGIVYITLLLAISTIIFANREF</sequence>
<feature type="transmembrane region" description="Helical" evidence="1">
    <location>
        <begin position="53"/>
        <end position="76"/>
    </location>
</feature>
<dbReference type="PANTHER" id="PTHR43471:SF10">
    <property type="entry name" value="SLL1107 PROTEIN"/>
    <property type="match status" value="1"/>
</dbReference>
<dbReference type="HOGENOM" id="CLU_070325_1_0_3"/>
<evidence type="ECO:0000313" key="3">
    <source>
        <dbReference type="Proteomes" id="UP000000268"/>
    </source>
</evidence>
<feature type="transmembrane region" description="Helical" evidence="1">
    <location>
        <begin position="21"/>
        <end position="41"/>
    </location>
</feature>
<gene>
    <name evidence="2" type="ordered locus">AM1_4641</name>
</gene>
<dbReference type="EMBL" id="CP000828">
    <property type="protein sequence ID" value="ABW29614.1"/>
    <property type="molecule type" value="Genomic_DNA"/>
</dbReference>
<organism evidence="2 3">
    <name type="scientific">Acaryochloris marina (strain MBIC 11017)</name>
    <dbReference type="NCBI Taxonomy" id="329726"/>
    <lineage>
        <taxon>Bacteria</taxon>
        <taxon>Bacillati</taxon>
        <taxon>Cyanobacteriota</taxon>
        <taxon>Cyanophyceae</taxon>
        <taxon>Acaryochloridales</taxon>
        <taxon>Acaryochloridaceae</taxon>
        <taxon>Acaryochloris</taxon>
    </lineage>
</organism>
<dbReference type="GO" id="GO:0005886">
    <property type="term" value="C:plasma membrane"/>
    <property type="evidence" value="ECO:0007669"/>
    <property type="project" value="UniProtKB-SubCell"/>
</dbReference>
<dbReference type="RefSeq" id="WP_012164917.1">
    <property type="nucleotide sequence ID" value="NC_009925.1"/>
</dbReference>
<evidence type="ECO:0000313" key="2">
    <source>
        <dbReference type="EMBL" id="ABW29614.1"/>
    </source>
</evidence>
<dbReference type="PANTHER" id="PTHR43471">
    <property type="entry name" value="ABC TRANSPORTER PERMEASE"/>
    <property type="match status" value="1"/>
</dbReference>
<keyword evidence="3" id="KW-1185">Reference proteome</keyword>
<reference evidence="2 3" key="1">
    <citation type="journal article" date="2008" name="Proc. Natl. Acad. Sci. U.S.A.">
        <title>Niche adaptation and genome expansion in the chlorophyll d-producing cyanobacterium Acaryochloris marina.</title>
        <authorList>
            <person name="Swingley W.D."/>
            <person name="Chen M."/>
            <person name="Cheung P.C."/>
            <person name="Conrad A.L."/>
            <person name="Dejesa L.C."/>
            <person name="Hao J."/>
            <person name="Honchak B.M."/>
            <person name="Karbach L.E."/>
            <person name="Kurdoglu A."/>
            <person name="Lahiri S."/>
            <person name="Mastrian S.D."/>
            <person name="Miyashita H."/>
            <person name="Page L."/>
            <person name="Ramakrishna P."/>
            <person name="Satoh S."/>
            <person name="Sattley W.M."/>
            <person name="Shimada Y."/>
            <person name="Taylor H.L."/>
            <person name="Tomo T."/>
            <person name="Tsuchiya T."/>
            <person name="Wang Z.T."/>
            <person name="Raymond J."/>
            <person name="Mimuro M."/>
            <person name="Blankenship R.E."/>
            <person name="Touchman J.W."/>
        </authorList>
    </citation>
    <scope>NUCLEOTIDE SEQUENCE [LARGE SCALE GENOMIC DNA]</scope>
    <source>
        <strain evidence="3">MBIC 11017</strain>
    </source>
</reference>
<protein>
    <submittedName>
        <fullName evidence="2">Type IV pilin protein, putative</fullName>
    </submittedName>
</protein>
<feature type="transmembrane region" description="Helical" evidence="1">
    <location>
        <begin position="148"/>
        <end position="176"/>
    </location>
</feature>
<proteinExistence type="predicted"/>
<dbReference type="OrthoDB" id="468402at2"/>
<evidence type="ECO:0000256" key="1">
    <source>
        <dbReference type="SAM" id="Phobius"/>
    </source>
</evidence>
<feature type="transmembrane region" description="Helical" evidence="1">
    <location>
        <begin position="234"/>
        <end position="253"/>
    </location>
</feature>
<name>B0C0C2_ACAM1</name>
<dbReference type="KEGG" id="amr:AM1_4641"/>
<dbReference type="STRING" id="329726.AM1_4641"/>
<accession>B0C0C2</accession>
<dbReference type="eggNOG" id="COG1277">
    <property type="taxonomic scope" value="Bacteria"/>
</dbReference>
<keyword evidence="1" id="KW-0472">Membrane</keyword>
<dbReference type="AlphaFoldDB" id="B0C0C2"/>
<dbReference type="GO" id="GO:0140359">
    <property type="term" value="F:ABC-type transporter activity"/>
    <property type="evidence" value="ECO:0007669"/>
    <property type="project" value="InterPro"/>
</dbReference>
<dbReference type="Pfam" id="PF12679">
    <property type="entry name" value="ABC2_membrane_2"/>
    <property type="match status" value="1"/>
</dbReference>
<keyword evidence="1" id="KW-1133">Transmembrane helix</keyword>
<keyword evidence="1" id="KW-0812">Transmembrane</keyword>